<dbReference type="EMBL" id="AMQN01010535">
    <property type="status" value="NOT_ANNOTATED_CDS"/>
    <property type="molecule type" value="Genomic_DNA"/>
</dbReference>
<evidence type="ECO:0000313" key="2">
    <source>
        <dbReference type="EnsemblMetazoa" id="CapteP192892"/>
    </source>
</evidence>
<dbReference type="EnsemblMetazoa" id="CapteT192892">
    <property type="protein sequence ID" value="CapteP192892"/>
    <property type="gene ID" value="CapteG192892"/>
</dbReference>
<accession>R7TWM6</accession>
<dbReference type="AlphaFoldDB" id="R7TWM6"/>
<keyword evidence="3" id="KW-1185">Reference proteome</keyword>
<dbReference type="EMBL" id="KB308081">
    <property type="protein sequence ID" value="ELT98293.1"/>
    <property type="molecule type" value="Genomic_DNA"/>
</dbReference>
<reference evidence="2" key="3">
    <citation type="submission" date="2015-06" db="UniProtKB">
        <authorList>
            <consortium name="EnsemblMetazoa"/>
        </authorList>
    </citation>
    <scope>IDENTIFICATION</scope>
</reference>
<evidence type="ECO:0000313" key="3">
    <source>
        <dbReference type="Proteomes" id="UP000014760"/>
    </source>
</evidence>
<reference evidence="1 3" key="2">
    <citation type="journal article" date="2013" name="Nature">
        <title>Insights into bilaterian evolution from three spiralian genomes.</title>
        <authorList>
            <person name="Simakov O."/>
            <person name="Marletaz F."/>
            <person name="Cho S.J."/>
            <person name="Edsinger-Gonzales E."/>
            <person name="Havlak P."/>
            <person name="Hellsten U."/>
            <person name="Kuo D.H."/>
            <person name="Larsson T."/>
            <person name="Lv J."/>
            <person name="Arendt D."/>
            <person name="Savage R."/>
            <person name="Osoegawa K."/>
            <person name="de Jong P."/>
            <person name="Grimwood J."/>
            <person name="Chapman J.A."/>
            <person name="Shapiro H."/>
            <person name="Aerts A."/>
            <person name="Otillar R.P."/>
            <person name="Terry A.Y."/>
            <person name="Boore J.L."/>
            <person name="Grigoriev I.V."/>
            <person name="Lindberg D.R."/>
            <person name="Seaver E.C."/>
            <person name="Weisblat D.A."/>
            <person name="Putnam N.H."/>
            <person name="Rokhsar D.S."/>
        </authorList>
    </citation>
    <scope>NUCLEOTIDE SEQUENCE</scope>
    <source>
        <strain evidence="1 3">I ESC-2004</strain>
    </source>
</reference>
<reference evidence="3" key="1">
    <citation type="submission" date="2012-12" db="EMBL/GenBank/DDBJ databases">
        <authorList>
            <person name="Hellsten U."/>
            <person name="Grimwood J."/>
            <person name="Chapman J.A."/>
            <person name="Shapiro H."/>
            <person name="Aerts A."/>
            <person name="Otillar R.P."/>
            <person name="Terry A.Y."/>
            <person name="Boore J.L."/>
            <person name="Simakov O."/>
            <person name="Marletaz F."/>
            <person name="Cho S.-J."/>
            <person name="Edsinger-Gonzales E."/>
            <person name="Havlak P."/>
            <person name="Kuo D.-H."/>
            <person name="Larsson T."/>
            <person name="Lv J."/>
            <person name="Arendt D."/>
            <person name="Savage R."/>
            <person name="Osoegawa K."/>
            <person name="de Jong P."/>
            <person name="Lindberg D.R."/>
            <person name="Seaver E.C."/>
            <person name="Weisblat D.A."/>
            <person name="Putnam N.H."/>
            <person name="Grigoriev I.V."/>
            <person name="Rokhsar D.S."/>
        </authorList>
    </citation>
    <scope>NUCLEOTIDE SEQUENCE</scope>
    <source>
        <strain evidence="3">I ESC-2004</strain>
    </source>
</reference>
<organism evidence="1">
    <name type="scientific">Capitella teleta</name>
    <name type="common">Polychaete worm</name>
    <dbReference type="NCBI Taxonomy" id="283909"/>
    <lineage>
        <taxon>Eukaryota</taxon>
        <taxon>Metazoa</taxon>
        <taxon>Spiralia</taxon>
        <taxon>Lophotrochozoa</taxon>
        <taxon>Annelida</taxon>
        <taxon>Polychaeta</taxon>
        <taxon>Sedentaria</taxon>
        <taxon>Scolecida</taxon>
        <taxon>Capitellidae</taxon>
        <taxon>Capitella</taxon>
    </lineage>
</organism>
<sequence length="168" mass="19202">MGEMQMPDLGTGQHNLTTSIYLWTLFPFENNRLYSVQFVIGLLIPLVLPKRFDIRADGRLIISMWERCDASFGDTNYWQFPGRETQFTIMDARKNKRALWLSRIMQCEAVPLLSPGSCVAFERRKRSVMATQCPTPGHGGHPREDFSCSTREKSTSALTLCFCKSLDL</sequence>
<dbReference type="Proteomes" id="UP000014760">
    <property type="component" value="Unassembled WGS sequence"/>
</dbReference>
<evidence type="ECO:0000313" key="1">
    <source>
        <dbReference type="EMBL" id="ELT98293.1"/>
    </source>
</evidence>
<name>R7TWM6_CAPTE</name>
<dbReference type="EMBL" id="AMQN01010536">
    <property type="status" value="NOT_ANNOTATED_CDS"/>
    <property type="molecule type" value="Genomic_DNA"/>
</dbReference>
<protein>
    <submittedName>
        <fullName evidence="1 2">Uncharacterized protein</fullName>
    </submittedName>
</protein>
<gene>
    <name evidence="1" type="ORF">CAPTEDRAFT_192892</name>
</gene>
<proteinExistence type="predicted"/>
<dbReference type="HOGENOM" id="CLU_1588070_0_0_1"/>